<gene>
    <name evidence="1" type="ORF">H310_10409</name>
</gene>
<dbReference type="RefSeq" id="XP_008875011.1">
    <property type="nucleotide sequence ID" value="XM_008876789.1"/>
</dbReference>
<reference evidence="1" key="1">
    <citation type="submission" date="2013-12" db="EMBL/GenBank/DDBJ databases">
        <title>The Genome Sequence of Aphanomyces invadans NJM9701.</title>
        <authorList>
            <consortium name="The Broad Institute Genomics Platform"/>
            <person name="Russ C."/>
            <person name="Tyler B."/>
            <person name="van West P."/>
            <person name="Dieguez-Uribeondo J."/>
            <person name="Young S.K."/>
            <person name="Zeng Q."/>
            <person name="Gargeya S."/>
            <person name="Fitzgerald M."/>
            <person name="Abouelleil A."/>
            <person name="Alvarado L."/>
            <person name="Chapman S.B."/>
            <person name="Gainer-Dewar J."/>
            <person name="Goldberg J."/>
            <person name="Griggs A."/>
            <person name="Gujja S."/>
            <person name="Hansen M."/>
            <person name="Howarth C."/>
            <person name="Imamovic A."/>
            <person name="Ireland A."/>
            <person name="Larimer J."/>
            <person name="McCowan C."/>
            <person name="Murphy C."/>
            <person name="Pearson M."/>
            <person name="Poon T.W."/>
            <person name="Priest M."/>
            <person name="Roberts A."/>
            <person name="Saif S."/>
            <person name="Shea T."/>
            <person name="Sykes S."/>
            <person name="Wortman J."/>
            <person name="Nusbaum C."/>
            <person name="Birren B."/>
        </authorList>
    </citation>
    <scope>NUCLEOTIDE SEQUENCE [LARGE SCALE GENOMIC DNA]</scope>
    <source>
        <strain evidence="1">NJM9701</strain>
    </source>
</reference>
<accession>A0A024TQD6</accession>
<name>A0A024TQD6_9STRA</name>
<evidence type="ECO:0000313" key="1">
    <source>
        <dbReference type="EMBL" id="ETV96219.1"/>
    </source>
</evidence>
<sequence length="120" mass="13219">MTVHARLIRSTSAKRLSCFGSIGRCGMLWASSAVNPNLSLREAMKSLQMVVGQNQKLCCFTRRGSTMSTLTHEERLHSKDFSVDGDELYPSRGRIEMASTSSRLLVRGGLEGLPRATDLT</sequence>
<proteinExistence type="predicted"/>
<dbReference type="EMBL" id="KI913977">
    <property type="protein sequence ID" value="ETV96219.1"/>
    <property type="molecule type" value="Genomic_DNA"/>
</dbReference>
<protein>
    <submittedName>
        <fullName evidence="1">Uncharacterized protein</fullName>
    </submittedName>
</protein>
<dbReference type="GeneID" id="20087459"/>
<dbReference type="AlphaFoldDB" id="A0A024TQD6"/>
<dbReference type="VEuPathDB" id="FungiDB:H310_10409"/>
<organism evidence="1">
    <name type="scientific">Aphanomyces invadans</name>
    <dbReference type="NCBI Taxonomy" id="157072"/>
    <lineage>
        <taxon>Eukaryota</taxon>
        <taxon>Sar</taxon>
        <taxon>Stramenopiles</taxon>
        <taxon>Oomycota</taxon>
        <taxon>Saprolegniomycetes</taxon>
        <taxon>Saprolegniales</taxon>
        <taxon>Verrucalvaceae</taxon>
        <taxon>Aphanomyces</taxon>
    </lineage>
</organism>